<dbReference type="Gene3D" id="3.40.50.300">
    <property type="entry name" value="P-loop containing nucleotide triphosphate hydrolases"/>
    <property type="match status" value="1"/>
</dbReference>
<evidence type="ECO:0000256" key="6">
    <source>
        <dbReference type="ARBA" id="ARBA00022989"/>
    </source>
</evidence>
<keyword evidence="3 8" id="KW-0812">Transmembrane</keyword>
<dbReference type="PANTHER" id="PTHR24221:SF397">
    <property type="entry name" value="ABC TRANSPORTER, ATP-BINDING TRANSMEMBRANE PROTEIN"/>
    <property type="match status" value="1"/>
</dbReference>
<keyword evidence="6 8" id="KW-1133">Transmembrane helix</keyword>
<evidence type="ECO:0000259" key="9">
    <source>
        <dbReference type="PROSITE" id="PS50893"/>
    </source>
</evidence>
<dbReference type="Pfam" id="PF00664">
    <property type="entry name" value="ABC_membrane"/>
    <property type="match status" value="1"/>
</dbReference>
<dbReference type="InterPro" id="IPR017871">
    <property type="entry name" value="ABC_transporter-like_CS"/>
</dbReference>
<organism evidence="11 12">
    <name type="scientific">Peptoanaerobacter stomatis</name>
    <dbReference type="NCBI Taxonomy" id="796937"/>
    <lineage>
        <taxon>Bacteria</taxon>
        <taxon>Bacillati</taxon>
        <taxon>Bacillota</taxon>
        <taxon>Clostridia</taxon>
        <taxon>Peptostreptococcales</taxon>
        <taxon>Filifactoraceae</taxon>
        <taxon>Peptoanaerobacter</taxon>
    </lineage>
</organism>
<evidence type="ECO:0000256" key="1">
    <source>
        <dbReference type="ARBA" id="ARBA00004651"/>
    </source>
</evidence>
<name>G9X3P7_9FIRM</name>
<feature type="transmembrane region" description="Helical" evidence="8">
    <location>
        <begin position="139"/>
        <end position="157"/>
    </location>
</feature>
<dbReference type="InterPro" id="IPR003593">
    <property type="entry name" value="AAA+_ATPase"/>
</dbReference>
<accession>G9X3P7</accession>
<keyword evidence="4" id="KW-0547">Nucleotide-binding</keyword>
<evidence type="ECO:0008006" key="13">
    <source>
        <dbReference type="Google" id="ProtNLM"/>
    </source>
</evidence>
<dbReference type="SUPFAM" id="SSF52540">
    <property type="entry name" value="P-loop containing nucleoside triphosphate hydrolases"/>
    <property type="match status" value="1"/>
</dbReference>
<protein>
    <recommendedName>
        <fullName evidence="13">ABC transporter, ATP-binding protein</fullName>
    </recommendedName>
</protein>
<dbReference type="BioCyc" id="EBAC796937-HMP:GMGH-1006-MONOMER"/>
<keyword evidence="5" id="KW-0067">ATP-binding</keyword>
<dbReference type="Gene3D" id="1.20.1560.10">
    <property type="entry name" value="ABC transporter type 1, transmembrane domain"/>
    <property type="match status" value="1"/>
</dbReference>
<dbReference type="InterPro" id="IPR039421">
    <property type="entry name" value="Type_1_exporter"/>
</dbReference>
<dbReference type="GO" id="GO:0005886">
    <property type="term" value="C:plasma membrane"/>
    <property type="evidence" value="ECO:0007669"/>
    <property type="project" value="UniProtKB-SubCell"/>
</dbReference>
<dbReference type="InterPro" id="IPR027417">
    <property type="entry name" value="P-loop_NTPase"/>
</dbReference>
<feature type="domain" description="ABC transmembrane type-1" evidence="10">
    <location>
        <begin position="27"/>
        <end position="306"/>
    </location>
</feature>
<dbReference type="PROSITE" id="PS50929">
    <property type="entry name" value="ABC_TM1F"/>
    <property type="match status" value="1"/>
</dbReference>
<comment type="subcellular location">
    <subcellularLocation>
        <location evidence="1">Cell membrane</location>
        <topology evidence="1">Multi-pass membrane protein</topology>
    </subcellularLocation>
</comment>
<dbReference type="EMBL" id="AFZE01000058">
    <property type="protein sequence ID" value="EHL10012.1"/>
    <property type="molecule type" value="Genomic_DNA"/>
</dbReference>
<dbReference type="GO" id="GO:0140359">
    <property type="term" value="F:ABC-type transporter activity"/>
    <property type="evidence" value="ECO:0007669"/>
    <property type="project" value="InterPro"/>
</dbReference>
<dbReference type="InterPro" id="IPR003439">
    <property type="entry name" value="ABC_transporter-like_ATP-bd"/>
</dbReference>
<dbReference type="GO" id="GO:0016887">
    <property type="term" value="F:ATP hydrolysis activity"/>
    <property type="evidence" value="ECO:0007669"/>
    <property type="project" value="InterPro"/>
</dbReference>
<evidence type="ECO:0000256" key="7">
    <source>
        <dbReference type="ARBA" id="ARBA00023136"/>
    </source>
</evidence>
<dbReference type="InterPro" id="IPR011527">
    <property type="entry name" value="ABC1_TM_dom"/>
</dbReference>
<evidence type="ECO:0000313" key="11">
    <source>
        <dbReference type="EMBL" id="EHL10012.1"/>
    </source>
</evidence>
<keyword evidence="7 8" id="KW-0472">Membrane</keyword>
<proteinExistence type="predicted"/>
<dbReference type="FunFam" id="3.40.50.300:FF:000287">
    <property type="entry name" value="Multidrug ABC transporter ATP-binding protein"/>
    <property type="match status" value="1"/>
</dbReference>
<dbReference type="RefSeq" id="WP_009525239.1">
    <property type="nucleotide sequence ID" value="NZ_JH414550.1"/>
</dbReference>
<dbReference type="PROSITE" id="PS00211">
    <property type="entry name" value="ABC_TRANSPORTER_1"/>
    <property type="match status" value="1"/>
</dbReference>
<dbReference type="GO" id="GO:0005524">
    <property type="term" value="F:ATP binding"/>
    <property type="evidence" value="ECO:0007669"/>
    <property type="project" value="UniProtKB-KW"/>
</dbReference>
<evidence type="ECO:0000256" key="2">
    <source>
        <dbReference type="ARBA" id="ARBA00022448"/>
    </source>
</evidence>
<gene>
    <name evidence="11" type="ORF">HMPREF9629_01004</name>
</gene>
<feature type="transmembrane region" description="Helical" evidence="8">
    <location>
        <begin position="278"/>
        <end position="307"/>
    </location>
</feature>
<dbReference type="AlphaFoldDB" id="G9X3P7"/>
<dbReference type="HOGENOM" id="CLU_000604_84_9_9"/>
<dbReference type="PROSITE" id="PS50893">
    <property type="entry name" value="ABC_TRANSPORTER_2"/>
    <property type="match status" value="1"/>
</dbReference>
<dbReference type="SMART" id="SM00382">
    <property type="entry name" value="AAA"/>
    <property type="match status" value="1"/>
</dbReference>
<dbReference type="Pfam" id="PF00005">
    <property type="entry name" value="ABC_tran"/>
    <property type="match status" value="1"/>
</dbReference>
<sequence>MLDILQKKFMLSKEGSKNMLKGIIYCALLNIAFMMPMGVVFNFIRESLNIYMYHTQTNYTTILYVVMAIITFLAIYFANNLQYDSVYTTTYTETANKRISLSNHIRKLPLSFFDKRDLADLTATIMGDMEAIEHAYSHAVPEFYGTIISVTLIVVSIATMNLKMAICLILPFPIALFMIHLAKNKKMQSEKAHYGEKLKVTEFVQETLENILPIKAYQRKEKTMSEFKKLLDSEEKEHLRAEIYNPLLLAPLKTLMRIGVPLAILVGFGEYTNGNLELASYICLIIACVVIYAPMDGCLSFIIEFMYIDTPAKRMDEIFNMKLMSGNDKQIDNFDITLENVSFGYNDTEVIKSVSFTAKQGQTTALVGASGSGKSTLAKLMLRFWDINSGTIKLGGSDIRQIEPENLLKHYSMVFQDVVLFNNTIMENIRIGRKNATDEEVIQVAKIAMVDEFVQELPQKYDTKIGENGVLLSGGERQRISIARAILKDAPIIFLDESTSSVDADNETKLQEALSNLVKNKTVIVIAHRLRTVENADKIIVLRDGKLIEEGTSKQLIDKKGEFYKLWKLQKNN</sequence>
<dbReference type="InterPro" id="IPR036640">
    <property type="entry name" value="ABC1_TM_sf"/>
</dbReference>
<dbReference type="GO" id="GO:0034040">
    <property type="term" value="F:ATPase-coupled lipid transmembrane transporter activity"/>
    <property type="evidence" value="ECO:0007669"/>
    <property type="project" value="TreeGrafter"/>
</dbReference>
<evidence type="ECO:0000313" key="12">
    <source>
        <dbReference type="Proteomes" id="UP000006437"/>
    </source>
</evidence>
<feature type="transmembrane region" description="Helical" evidence="8">
    <location>
        <begin position="163"/>
        <end position="182"/>
    </location>
</feature>
<reference evidence="11 12" key="1">
    <citation type="submission" date="2011-08" db="EMBL/GenBank/DDBJ databases">
        <title>The Genome Sequence of Eubacteriaceae bacterium ACC19a.</title>
        <authorList>
            <consortium name="The Broad Institute Genome Sequencing Platform"/>
            <person name="Earl A."/>
            <person name="Ward D."/>
            <person name="Feldgarden M."/>
            <person name="Gevers D."/>
            <person name="Sizova M."/>
            <person name="Hazen A."/>
            <person name="Epstein S."/>
            <person name="Young S.K."/>
            <person name="Zeng Q."/>
            <person name="Gargeya S."/>
            <person name="Fitzgerald M."/>
            <person name="Haas B."/>
            <person name="Abouelleil A."/>
            <person name="Alvarado L."/>
            <person name="Arachchi H.M."/>
            <person name="Berlin A."/>
            <person name="Brown A."/>
            <person name="Chapman S.B."/>
            <person name="Chen Z."/>
            <person name="Dunbar C."/>
            <person name="Freedman E."/>
            <person name="Gearin G."/>
            <person name="Gellesch M."/>
            <person name="Goldberg J."/>
            <person name="Griggs A."/>
            <person name="Gujja S."/>
            <person name="Heiman D."/>
            <person name="Howarth C."/>
            <person name="Larson L."/>
            <person name="Lui A."/>
            <person name="MacDonald P.J.P."/>
            <person name="Montmayeur A."/>
            <person name="Murphy C."/>
            <person name="Neiman D."/>
            <person name="Pearson M."/>
            <person name="Priest M."/>
            <person name="Roberts A."/>
            <person name="Saif S."/>
            <person name="Shea T."/>
            <person name="Shenoy N."/>
            <person name="Sisk P."/>
            <person name="Stolte C."/>
            <person name="Sykes S."/>
            <person name="Wortman J."/>
            <person name="Nusbaum C."/>
            <person name="Birren B."/>
        </authorList>
    </citation>
    <scope>NUCLEOTIDE SEQUENCE [LARGE SCALE GENOMIC DNA]</scope>
    <source>
        <strain evidence="11 12">ACC19a</strain>
    </source>
</reference>
<dbReference type="CDD" id="cd07346">
    <property type="entry name" value="ABC_6TM_exporters"/>
    <property type="match status" value="1"/>
</dbReference>
<evidence type="ECO:0000256" key="8">
    <source>
        <dbReference type="SAM" id="Phobius"/>
    </source>
</evidence>
<dbReference type="PANTHER" id="PTHR24221">
    <property type="entry name" value="ATP-BINDING CASSETTE SUB-FAMILY B"/>
    <property type="match status" value="1"/>
</dbReference>
<keyword evidence="2" id="KW-0813">Transport</keyword>
<dbReference type="SUPFAM" id="SSF90123">
    <property type="entry name" value="ABC transporter transmembrane region"/>
    <property type="match status" value="1"/>
</dbReference>
<feature type="domain" description="ABC transporter" evidence="9">
    <location>
        <begin position="336"/>
        <end position="569"/>
    </location>
</feature>
<evidence type="ECO:0000256" key="3">
    <source>
        <dbReference type="ARBA" id="ARBA00022692"/>
    </source>
</evidence>
<comment type="caution">
    <text evidence="11">The sequence shown here is derived from an EMBL/GenBank/DDBJ whole genome shotgun (WGS) entry which is preliminary data.</text>
</comment>
<feature type="transmembrane region" description="Helical" evidence="8">
    <location>
        <begin position="20"/>
        <end position="41"/>
    </location>
</feature>
<dbReference type="Proteomes" id="UP000006437">
    <property type="component" value="Unassembled WGS sequence"/>
</dbReference>
<dbReference type="PATRIC" id="fig|796937.3.peg.2244"/>
<evidence type="ECO:0000259" key="10">
    <source>
        <dbReference type="PROSITE" id="PS50929"/>
    </source>
</evidence>
<feature type="transmembrane region" description="Helical" evidence="8">
    <location>
        <begin position="61"/>
        <end position="78"/>
    </location>
</feature>
<evidence type="ECO:0000256" key="4">
    <source>
        <dbReference type="ARBA" id="ARBA00022741"/>
    </source>
</evidence>
<evidence type="ECO:0000256" key="5">
    <source>
        <dbReference type="ARBA" id="ARBA00022840"/>
    </source>
</evidence>